<dbReference type="EMBL" id="CACVAP010000072">
    <property type="protein sequence ID" value="CAA6813519.1"/>
    <property type="molecule type" value="Genomic_DNA"/>
</dbReference>
<keyword evidence="1" id="KW-0472">Membrane</keyword>
<gene>
    <name evidence="2" type="ORF">HELGO_WM19777</name>
</gene>
<keyword evidence="1" id="KW-0812">Transmembrane</keyword>
<protein>
    <submittedName>
        <fullName evidence="2">Uncharacterized protein</fullName>
    </submittedName>
</protein>
<accession>A0A6S6SSL8</accession>
<evidence type="ECO:0000313" key="2">
    <source>
        <dbReference type="EMBL" id="CAA6813519.1"/>
    </source>
</evidence>
<evidence type="ECO:0000256" key="1">
    <source>
        <dbReference type="SAM" id="Phobius"/>
    </source>
</evidence>
<name>A0A6S6SSL8_9BACT</name>
<organism evidence="2">
    <name type="scientific">uncultured Sulfurovum sp</name>
    <dbReference type="NCBI Taxonomy" id="269237"/>
    <lineage>
        <taxon>Bacteria</taxon>
        <taxon>Pseudomonadati</taxon>
        <taxon>Campylobacterota</taxon>
        <taxon>Epsilonproteobacteria</taxon>
        <taxon>Campylobacterales</taxon>
        <taxon>Sulfurovaceae</taxon>
        <taxon>Sulfurovum</taxon>
        <taxon>environmental samples</taxon>
    </lineage>
</organism>
<keyword evidence="1" id="KW-1133">Transmembrane helix</keyword>
<dbReference type="AlphaFoldDB" id="A0A6S6SSL8"/>
<feature type="transmembrane region" description="Helical" evidence="1">
    <location>
        <begin position="20"/>
        <end position="38"/>
    </location>
</feature>
<reference evidence="2" key="1">
    <citation type="submission" date="2020-01" db="EMBL/GenBank/DDBJ databases">
        <authorList>
            <person name="Meier V. D."/>
            <person name="Meier V D."/>
        </authorList>
    </citation>
    <scope>NUCLEOTIDE SEQUENCE</scope>
    <source>
        <strain evidence="2">HLG_WM_MAG_06</strain>
    </source>
</reference>
<proteinExistence type="predicted"/>
<sequence>MVKNNKAVRHVKRGIAMVELIFALVIMGIVLLSAPMLIQQSIKSSNVALQQEAIAAIASHTGILLSKHWDEGDTNLSGGVAPIITLTTPVADSPFNFAGIDFDNNTSGRTYSIADQNITASALGSDTADRDDIDDYNNLEINLTVFNHEESSSGELGDYIDTDIIINTSVSYANDRPIGVGLSQNTDAGRFNTPALGANQSHIKFVEATLTTNSPVQELNKTIVLHAFSCNLGTYSLGGSQY</sequence>